<reference evidence="1" key="1">
    <citation type="submission" date="2023-06" db="EMBL/GenBank/DDBJ databases">
        <title>Genome-scale phylogeny and comparative genomics of the fungal order Sordariales.</title>
        <authorList>
            <consortium name="Lawrence Berkeley National Laboratory"/>
            <person name="Hensen N."/>
            <person name="Bonometti L."/>
            <person name="Westerberg I."/>
            <person name="Brannstrom I.O."/>
            <person name="Guillou S."/>
            <person name="Cros-Aarteil S."/>
            <person name="Calhoun S."/>
            <person name="Haridas S."/>
            <person name="Kuo A."/>
            <person name="Mondo S."/>
            <person name="Pangilinan J."/>
            <person name="Riley R."/>
            <person name="LaButti K."/>
            <person name="Andreopoulos B."/>
            <person name="Lipzen A."/>
            <person name="Chen C."/>
            <person name="Yanf M."/>
            <person name="Daum C."/>
            <person name="Ng V."/>
            <person name="Clum A."/>
            <person name="Steindorff A."/>
            <person name="Ohm R."/>
            <person name="Martin F."/>
            <person name="Silar P."/>
            <person name="Natvig D."/>
            <person name="Lalanne C."/>
            <person name="Gautier V."/>
            <person name="Ament-velasquez S.L."/>
            <person name="Kruys A."/>
            <person name="Hutchinson M.I."/>
            <person name="Powell A.J."/>
            <person name="Barry K."/>
            <person name="Miller A.N."/>
            <person name="Grigoriev I.V."/>
            <person name="Debuchy R."/>
            <person name="Gladieux P."/>
            <person name="Thoren M.H."/>
            <person name="Johannesson H."/>
        </authorList>
    </citation>
    <scope>NUCLEOTIDE SEQUENCE</scope>
    <source>
        <strain evidence="1">SMH3187-1</strain>
    </source>
</reference>
<dbReference type="Proteomes" id="UP001172155">
    <property type="component" value="Unassembled WGS sequence"/>
</dbReference>
<sequence>MWVFGTKENMMGAYSKRFVPTSGWSVIPTLDKKLMASLRLLSRQPYSPCPSATCYRNAKEHRGSWMKRGRELSGHSSLTRCGGQGRPTLKWHEVSWCSLLAPPSSCPKVGTARNGMRCPGWMGWDRSRCKAWSPRCPSDARLLLPRITEVVLLLPLSIPNPGPPFPNPGPPFPISFPPSCVSWAISSLSTCLTLDAVAVFLPLFPTFPSPWKSKPLHKPPLLRRPAL</sequence>
<protein>
    <submittedName>
        <fullName evidence="1">Uncharacterized protein</fullName>
    </submittedName>
</protein>
<name>A0AA40F795_9PEZI</name>
<comment type="caution">
    <text evidence="1">The sequence shown here is derived from an EMBL/GenBank/DDBJ whole genome shotgun (WGS) entry which is preliminary data.</text>
</comment>
<evidence type="ECO:0000313" key="2">
    <source>
        <dbReference type="Proteomes" id="UP001172155"/>
    </source>
</evidence>
<evidence type="ECO:0000313" key="1">
    <source>
        <dbReference type="EMBL" id="KAK0752498.1"/>
    </source>
</evidence>
<accession>A0AA40F795</accession>
<gene>
    <name evidence="1" type="ORF">B0T18DRAFT_91780</name>
</gene>
<dbReference type="EMBL" id="JAUKUD010000002">
    <property type="protein sequence ID" value="KAK0752498.1"/>
    <property type="molecule type" value="Genomic_DNA"/>
</dbReference>
<keyword evidence="2" id="KW-1185">Reference proteome</keyword>
<dbReference type="AlphaFoldDB" id="A0AA40F795"/>
<organism evidence="1 2">
    <name type="scientific">Schizothecium vesticola</name>
    <dbReference type="NCBI Taxonomy" id="314040"/>
    <lineage>
        <taxon>Eukaryota</taxon>
        <taxon>Fungi</taxon>
        <taxon>Dikarya</taxon>
        <taxon>Ascomycota</taxon>
        <taxon>Pezizomycotina</taxon>
        <taxon>Sordariomycetes</taxon>
        <taxon>Sordariomycetidae</taxon>
        <taxon>Sordariales</taxon>
        <taxon>Schizotheciaceae</taxon>
        <taxon>Schizothecium</taxon>
    </lineage>
</organism>
<proteinExistence type="predicted"/>